<organism evidence="1 2">
    <name type="scientific">Amaricoccus solimangrovi</name>
    <dbReference type="NCBI Taxonomy" id="2589815"/>
    <lineage>
        <taxon>Bacteria</taxon>
        <taxon>Pseudomonadati</taxon>
        <taxon>Pseudomonadota</taxon>
        <taxon>Alphaproteobacteria</taxon>
        <taxon>Rhodobacterales</taxon>
        <taxon>Paracoccaceae</taxon>
        <taxon>Amaricoccus</taxon>
    </lineage>
</organism>
<gene>
    <name evidence="1" type="ORF">FJM51_04990</name>
</gene>
<dbReference type="OrthoDB" id="105077at2"/>
<proteinExistence type="predicted"/>
<comment type="caution">
    <text evidence="1">The sequence shown here is derived from an EMBL/GenBank/DDBJ whole genome shotgun (WGS) entry which is preliminary data.</text>
</comment>
<accession>A0A501WSZ2</accession>
<protein>
    <submittedName>
        <fullName evidence="1">Uncharacterized protein</fullName>
    </submittedName>
</protein>
<evidence type="ECO:0000313" key="1">
    <source>
        <dbReference type="EMBL" id="TPE52539.1"/>
    </source>
</evidence>
<sequence length="132" mass="15186">MFDINVKQPERPTIEVADYIELGKLMVEWTRDPTSRPTSVAELARQLAGIAVIPRRVKRIAFVQNDEETLYVRLPEEALLGERVEEMMDDCSGRLYRMPYFYRDFFDPGFGPVMSSYETLLARLGDSMAAQS</sequence>
<keyword evidence="2" id="KW-1185">Reference proteome</keyword>
<dbReference type="AlphaFoldDB" id="A0A501WSZ2"/>
<reference evidence="1 2" key="1">
    <citation type="submission" date="2019-06" db="EMBL/GenBank/DDBJ databases">
        <title>A novel bacterium of genus Amaricoccus, isolated from marine sediment.</title>
        <authorList>
            <person name="Huang H."/>
            <person name="Mo K."/>
            <person name="Hu Y."/>
        </authorList>
    </citation>
    <scope>NUCLEOTIDE SEQUENCE [LARGE SCALE GENOMIC DNA]</scope>
    <source>
        <strain evidence="1 2">HB172011</strain>
    </source>
</reference>
<dbReference type="Proteomes" id="UP000319255">
    <property type="component" value="Unassembled WGS sequence"/>
</dbReference>
<dbReference type="EMBL" id="VFRP01000003">
    <property type="protein sequence ID" value="TPE52539.1"/>
    <property type="molecule type" value="Genomic_DNA"/>
</dbReference>
<dbReference type="RefSeq" id="WP_140453022.1">
    <property type="nucleotide sequence ID" value="NZ_VFRP01000003.1"/>
</dbReference>
<name>A0A501WSZ2_9RHOB</name>
<evidence type="ECO:0000313" key="2">
    <source>
        <dbReference type="Proteomes" id="UP000319255"/>
    </source>
</evidence>